<name>A0ABU2LH87_9ACTN</name>
<dbReference type="EMBL" id="JAVREM010000001">
    <property type="protein sequence ID" value="MDT0316954.1"/>
    <property type="molecule type" value="Genomic_DNA"/>
</dbReference>
<organism evidence="1 2">
    <name type="scientific">Streptomyces millisiae</name>
    <dbReference type="NCBI Taxonomy" id="3075542"/>
    <lineage>
        <taxon>Bacteria</taxon>
        <taxon>Bacillati</taxon>
        <taxon>Actinomycetota</taxon>
        <taxon>Actinomycetes</taxon>
        <taxon>Kitasatosporales</taxon>
        <taxon>Streptomycetaceae</taxon>
        <taxon>Streptomyces</taxon>
    </lineage>
</organism>
<dbReference type="Gene3D" id="2.170.15.10">
    <property type="entry name" value="Proaerolysin, chain A, domain 3"/>
    <property type="match status" value="1"/>
</dbReference>
<dbReference type="SUPFAM" id="SSF56973">
    <property type="entry name" value="Aerolisin/ETX pore-forming domain"/>
    <property type="match status" value="1"/>
</dbReference>
<gene>
    <name evidence="1" type="ORF">RNC47_01230</name>
</gene>
<accession>A0ABU2LH87</accession>
<protein>
    <submittedName>
        <fullName evidence="1">Uncharacterized protein</fullName>
    </submittedName>
</protein>
<evidence type="ECO:0000313" key="2">
    <source>
        <dbReference type="Proteomes" id="UP001183420"/>
    </source>
</evidence>
<reference evidence="2" key="1">
    <citation type="submission" date="2023-07" db="EMBL/GenBank/DDBJ databases">
        <title>30 novel species of actinomycetes from the DSMZ collection.</title>
        <authorList>
            <person name="Nouioui I."/>
        </authorList>
    </citation>
    <scope>NUCLEOTIDE SEQUENCE [LARGE SCALE GENOMIC DNA]</scope>
    <source>
        <strain evidence="2">DSM 44918</strain>
    </source>
</reference>
<keyword evidence="2" id="KW-1185">Reference proteome</keyword>
<proteinExistence type="predicted"/>
<dbReference type="Proteomes" id="UP001183420">
    <property type="component" value="Unassembled WGS sequence"/>
</dbReference>
<comment type="caution">
    <text evidence="1">The sequence shown here is derived from an EMBL/GenBank/DDBJ whole genome shotgun (WGS) entry which is preliminary data.</text>
</comment>
<dbReference type="RefSeq" id="WP_311594681.1">
    <property type="nucleotide sequence ID" value="NZ_JAVREM010000001.1"/>
</dbReference>
<evidence type="ECO:0000313" key="1">
    <source>
        <dbReference type="EMBL" id="MDT0316954.1"/>
    </source>
</evidence>
<sequence length="283" mass="31366">MNSPSGYSPFKVSIDMTATPPVITPSGKTFVRPSFTEAGNFFSYKQLMDWVREKYKKEPARVSFGDGTDVPRWEEDAQRILREGGYSSAVMIIEAVRSESLHAPDPKSVILKTFEYQNHSEEEMKAKPKVTMKFVDSLTTASSDKWSWGVKLGTKYEIKQTGLGPTAEMTLGHEWGTSESSAASSDYVVEDTVDLAVPKGETRFAKLYAAQRRVTFSIVYKIEMKGYAVAWLHEENDLGTPQVISLSDAATGAGVKRNPIEYKENVALGIIGDSKLVAEKPKQ</sequence>